<protein>
    <submittedName>
        <fullName evidence="4">Mitochondrial DNA branch migration helicase Irc3</fullName>
    </submittedName>
</protein>
<keyword evidence="1 4" id="KW-0067">ATP-binding</keyword>
<dbReference type="InterPro" id="IPR006935">
    <property type="entry name" value="Helicase/UvrB_N"/>
</dbReference>
<sequence>MFIFHKSLAPWSLQLLLPKRVYTIRTFGKVLRPYQEECIESCCRAFKAGKKRVGISLATGSGKTALFPHLIQKTPELRTNANQCLILVHRRELAQQAYAVCLESFKKENVEIDMGSQHATGKAPITVASPMSLKGDRLQKYNPENFKLVIVDEVHHLAAPTYLRVLRHFGADEANSKVYLVGLTATFYRADGRSLSKGVDEIVYHRHFVDMIGEKWLVQQKVIGINWSPNLNLAESTDRDDREAFEREVQSKSAIFQIPQAWIQHAKTRSSTLVFCTTVEHSLKVCNAFRTLGIDAKVLSGHTNSDERKSLVQKFREKKFPVLVNCMVLTEGADIPNIDCLIIARPTNSPNLLTQMIGRGLRLSPGKEDCLVLDFCNSFNRVPLHLQPTLSGIIEFDSLSEPKKINEASSEIADYDPGTAGIHSILHYRKARQLSELLKDMEKNDQNIYSISRNAWVPLRMNRYALSTKSGALVVDTDIDSGNYSVIAYEKQILGQYTYNRKKVVGTNINSLALAIRGADNYAERYKLPPALILRNAAWRKKPAYDSQKEILKSKKVPFDEKTLKAGGAADMITRLIYGKKTTKRKDQLQNYLSNPGKIGRLKEFKAYVRKP</sequence>
<dbReference type="GO" id="GO:0036121">
    <property type="term" value="F:double-stranded DNA helicase activity"/>
    <property type="evidence" value="ECO:0007669"/>
    <property type="project" value="TreeGrafter"/>
</dbReference>
<dbReference type="CDD" id="cd18799">
    <property type="entry name" value="SF2_C_EcoAI-like"/>
    <property type="match status" value="1"/>
</dbReference>
<dbReference type="PROSITE" id="PS51192">
    <property type="entry name" value="HELICASE_ATP_BIND_1"/>
    <property type="match status" value="1"/>
</dbReference>
<dbReference type="InterPro" id="IPR001650">
    <property type="entry name" value="Helicase_C-like"/>
</dbReference>
<dbReference type="PROSITE" id="PS51194">
    <property type="entry name" value="HELICASE_CTER"/>
    <property type="match status" value="1"/>
</dbReference>
<dbReference type="PANTHER" id="PTHR47396">
    <property type="entry name" value="TYPE I RESTRICTION ENZYME ECOKI R PROTEIN"/>
    <property type="match status" value="1"/>
</dbReference>
<dbReference type="SMART" id="SM00487">
    <property type="entry name" value="DEXDc"/>
    <property type="match status" value="1"/>
</dbReference>
<dbReference type="GO" id="GO:0005759">
    <property type="term" value="C:mitochondrial matrix"/>
    <property type="evidence" value="ECO:0007669"/>
    <property type="project" value="TreeGrafter"/>
</dbReference>
<dbReference type="GeneID" id="80873581"/>
<keyword evidence="1 4" id="KW-0547">Nucleotide-binding</keyword>
<dbReference type="GO" id="GO:0070125">
    <property type="term" value="P:mitochondrial translational elongation"/>
    <property type="evidence" value="ECO:0007669"/>
    <property type="project" value="TreeGrafter"/>
</dbReference>
<dbReference type="AlphaFoldDB" id="A0AAF0AUI5"/>
<evidence type="ECO:0000256" key="1">
    <source>
        <dbReference type="ARBA" id="ARBA00022806"/>
    </source>
</evidence>
<dbReference type="Proteomes" id="UP001212411">
    <property type="component" value="Chromosome 1"/>
</dbReference>
<dbReference type="SUPFAM" id="SSF52540">
    <property type="entry name" value="P-loop containing nucleoside triphosphate hydrolases"/>
    <property type="match status" value="1"/>
</dbReference>
<dbReference type="EMBL" id="CP115611">
    <property type="protein sequence ID" value="WBW70940.1"/>
    <property type="molecule type" value="Genomic_DNA"/>
</dbReference>
<dbReference type="GO" id="GO:0061749">
    <property type="term" value="F:forked DNA-dependent helicase activity"/>
    <property type="evidence" value="ECO:0007669"/>
    <property type="project" value="TreeGrafter"/>
</dbReference>
<organism evidence="4 5">
    <name type="scientific">Schizosaccharomyces osmophilus</name>
    <dbReference type="NCBI Taxonomy" id="2545709"/>
    <lineage>
        <taxon>Eukaryota</taxon>
        <taxon>Fungi</taxon>
        <taxon>Dikarya</taxon>
        <taxon>Ascomycota</taxon>
        <taxon>Taphrinomycotina</taxon>
        <taxon>Schizosaccharomycetes</taxon>
        <taxon>Schizosaccharomycetales</taxon>
        <taxon>Schizosaccharomycetaceae</taxon>
        <taxon>Schizosaccharomyces</taxon>
    </lineage>
</organism>
<dbReference type="RefSeq" id="XP_056035183.1">
    <property type="nucleotide sequence ID" value="XM_056178892.1"/>
</dbReference>
<keyword evidence="1 4" id="KW-0347">Helicase</keyword>
<dbReference type="GO" id="GO:0016787">
    <property type="term" value="F:hydrolase activity"/>
    <property type="evidence" value="ECO:0007669"/>
    <property type="project" value="InterPro"/>
</dbReference>
<dbReference type="GO" id="GO:0032042">
    <property type="term" value="P:mitochondrial DNA metabolic process"/>
    <property type="evidence" value="ECO:0007669"/>
    <property type="project" value="TreeGrafter"/>
</dbReference>
<reference evidence="4 5" key="1">
    <citation type="journal article" date="2023" name="G3 (Bethesda)">
        <title>A high-quality reference genome for the fission yeast Schizosaccharomyces osmophilus.</title>
        <authorList>
            <person name="Jia G.S."/>
            <person name="Zhang W.C."/>
            <person name="Liang Y."/>
            <person name="Liu X.H."/>
            <person name="Rhind N."/>
            <person name="Pidoux A."/>
            <person name="Brysch-Herzberg M."/>
            <person name="Du L.L."/>
        </authorList>
    </citation>
    <scope>NUCLEOTIDE SEQUENCE [LARGE SCALE GENOMIC DNA]</scope>
    <source>
        <strain evidence="4 5">CBS 15793</strain>
    </source>
</reference>
<proteinExistence type="predicted"/>
<evidence type="ECO:0000259" key="2">
    <source>
        <dbReference type="PROSITE" id="PS51192"/>
    </source>
</evidence>
<keyword evidence="5" id="KW-1185">Reference proteome</keyword>
<gene>
    <name evidence="4" type="primary">irc3</name>
    <name evidence="4" type="ORF">SOMG_00094</name>
</gene>
<dbReference type="PANTHER" id="PTHR47396:SF1">
    <property type="entry name" value="ATP-DEPENDENT HELICASE IRC3-RELATED"/>
    <property type="match status" value="1"/>
</dbReference>
<feature type="domain" description="Helicase ATP-binding" evidence="2">
    <location>
        <begin position="44"/>
        <end position="205"/>
    </location>
</feature>
<dbReference type="GO" id="GO:0005524">
    <property type="term" value="F:ATP binding"/>
    <property type="evidence" value="ECO:0007669"/>
    <property type="project" value="InterPro"/>
</dbReference>
<dbReference type="Pfam" id="PF00271">
    <property type="entry name" value="Helicase_C"/>
    <property type="match status" value="1"/>
</dbReference>
<dbReference type="SMART" id="SM00490">
    <property type="entry name" value="HELICc"/>
    <property type="match status" value="1"/>
</dbReference>
<dbReference type="Gene3D" id="3.40.50.300">
    <property type="entry name" value="P-loop containing nucleotide triphosphate hydrolases"/>
    <property type="match status" value="2"/>
</dbReference>
<evidence type="ECO:0000313" key="5">
    <source>
        <dbReference type="Proteomes" id="UP001212411"/>
    </source>
</evidence>
<dbReference type="InterPro" id="IPR027417">
    <property type="entry name" value="P-loop_NTPase"/>
</dbReference>
<name>A0AAF0AUI5_9SCHI</name>
<dbReference type="GO" id="GO:0000403">
    <property type="term" value="F:Y-form DNA binding"/>
    <property type="evidence" value="ECO:0007669"/>
    <property type="project" value="TreeGrafter"/>
</dbReference>
<evidence type="ECO:0000313" key="4">
    <source>
        <dbReference type="EMBL" id="WBW70940.1"/>
    </source>
</evidence>
<dbReference type="InterPro" id="IPR014001">
    <property type="entry name" value="Helicase_ATP-bd"/>
</dbReference>
<feature type="domain" description="Helicase C-terminal" evidence="3">
    <location>
        <begin position="257"/>
        <end position="401"/>
    </location>
</feature>
<accession>A0AAF0AUI5</accession>
<dbReference type="Pfam" id="PF04851">
    <property type="entry name" value="ResIII"/>
    <property type="match status" value="1"/>
</dbReference>
<dbReference type="KEGG" id="som:SOMG_00094"/>
<evidence type="ECO:0000259" key="3">
    <source>
        <dbReference type="PROSITE" id="PS51194"/>
    </source>
</evidence>
<keyword evidence="1 4" id="KW-0378">Hydrolase</keyword>
<dbReference type="InterPro" id="IPR050742">
    <property type="entry name" value="Helicase_Restrict-Modif_Enz"/>
</dbReference>